<dbReference type="AlphaFoldDB" id="V5EVM0"/>
<reference evidence="4" key="1">
    <citation type="journal article" date="2013" name="Genome Announc.">
        <title>Draft genome sequence of Pseudozyma brasiliensis sp. nov. strain GHG001, a high producer of endo-1,4-xylanase isolated from an insect pest of sugarcane.</title>
        <authorList>
            <person name="Oliveira J.V.D.C."/>
            <person name="dos Santos R.A.C."/>
            <person name="Borges T.A."/>
            <person name="Riano-Pachon D.M."/>
            <person name="Goldman G.H."/>
        </authorList>
    </citation>
    <scope>NUCLEOTIDE SEQUENCE [LARGE SCALE GENOMIC DNA]</scope>
    <source>
        <strain evidence="4">GHG001</strain>
    </source>
</reference>
<keyword evidence="2" id="KW-0472">Membrane</keyword>
<dbReference type="GeneID" id="27418914"/>
<feature type="transmembrane region" description="Helical" evidence="2">
    <location>
        <begin position="6"/>
        <end position="26"/>
    </location>
</feature>
<dbReference type="HOGENOM" id="CLU_156052_0_0_1"/>
<accession>V5EVM0</accession>
<dbReference type="PANTHER" id="PTHR28011">
    <property type="entry name" value="NON-CLASSICAL EXPORT PROTEIN 1"/>
    <property type="match status" value="1"/>
</dbReference>
<dbReference type="RefSeq" id="XP_016292307.1">
    <property type="nucleotide sequence ID" value="XM_016436277.1"/>
</dbReference>
<dbReference type="OMA" id="VMAYFLW"/>
<organism evidence="3 4">
    <name type="scientific">Kalmanozyma brasiliensis (strain GHG001)</name>
    <name type="common">Yeast</name>
    <name type="synonym">Pseudozyma brasiliensis</name>
    <dbReference type="NCBI Taxonomy" id="1365824"/>
    <lineage>
        <taxon>Eukaryota</taxon>
        <taxon>Fungi</taxon>
        <taxon>Dikarya</taxon>
        <taxon>Basidiomycota</taxon>
        <taxon>Ustilaginomycotina</taxon>
        <taxon>Ustilaginomycetes</taxon>
        <taxon>Ustilaginales</taxon>
        <taxon>Ustilaginaceae</taxon>
        <taxon>Kalmanozyma</taxon>
    </lineage>
</organism>
<dbReference type="OrthoDB" id="2155101at2759"/>
<keyword evidence="2" id="KW-1133">Transmembrane helix</keyword>
<dbReference type="Pfam" id="PF11654">
    <property type="entry name" value="NCE101"/>
    <property type="match status" value="1"/>
</dbReference>
<evidence type="ECO:0000313" key="3">
    <source>
        <dbReference type="EMBL" id="EST07318.1"/>
    </source>
</evidence>
<evidence type="ECO:0000313" key="4">
    <source>
        <dbReference type="Proteomes" id="UP000019377"/>
    </source>
</evidence>
<evidence type="ECO:0000256" key="2">
    <source>
        <dbReference type="SAM" id="Phobius"/>
    </source>
</evidence>
<name>V5EVM0_KALBG</name>
<proteinExistence type="predicted"/>
<gene>
    <name evidence="3" type="ORF">PSEUBRA_SCAF20g03098</name>
</gene>
<dbReference type="PANTHER" id="PTHR28011:SF1">
    <property type="entry name" value="NON-CLASSICAL EXPORT PROTEIN 1"/>
    <property type="match status" value="1"/>
</dbReference>
<dbReference type="Proteomes" id="UP000019377">
    <property type="component" value="Unassembled WGS sequence"/>
</dbReference>
<keyword evidence="4" id="KW-1185">Reference proteome</keyword>
<feature type="region of interest" description="Disordered" evidence="1">
    <location>
        <begin position="30"/>
        <end position="138"/>
    </location>
</feature>
<protein>
    <submittedName>
        <fullName evidence="3">Uncharacterized protein</fullName>
    </submittedName>
</protein>
<evidence type="ECO:0000256" key="1">
    <source>
        <dbReference type="SAM" id="MobiDB-lite"/>
    </source>
</evidence>
<sequence>MPTYLVGRVFDPILGLATGVMAYFLWENDPRNSHERPSQRSLPELVRRRLNSQTPPESIYAGTDPTQRSIFHIPSASRKDTTASAEAGTSGASRSTTDIIRDAKQQASQNQGERGSDLRALRTAIADEWNQAGSSKRP</sequence>
<keyword evidence="2" id="KW-0812">Transmembrane</keyword>
<dbReference type="EMBL" id="KI545863">
    <property type="protein sequence ID" value="EST07318.1"/>
    <property type="molecule type" value="Genomic_DNA"/>
</dbReference>
<feature type="compositionally biased region" description="Low complexity" evidence="1">
    <location>
        <begin position="82"/>
        <end position="97"/>
    </location>
</feature>
<dbReference type="GO" id="GO:0009306">
    <property type="term" value="P:protein secretion"/>
    <property type="evidence" value="ECO:0007669"/>
    <property type="project" value="InterPro"/>
</dbReference>
<dbReference type="eggNOG" id="ENOG502TFSD">
    <property type="taxonomic scope" value="Eukaryota"/>
</dbReference>
<dbReference type="InterPro" id="IPR024242">
    <property type="entry name" value="NCE101"/>
</dbReference>